<evidence type="ECO:0000256" key="1">
    <source>
        <dbReference type="ARBA" id="ARBA00022475"/>
    </source>
</evidence>
<comment type="catalytic activity">
    <reaction evidence="7">
        <text>a peptidoglycan chain = a peptidoglycan chain with N-acetyl-1,6-anhydromuramyl-[peptide] at the reducing end + a peptidoglycan chain with N-acetylglucosamine at the non-reducing end.</text>
        <dbReference type="EC" id="4.2.2.29"/>
    </reaction>
</comment>
<keyword evidence="2 7" id="KW-0812">Transmembrane</keyword>
<dbReference type="CDD" id="cd08010">
    <property type="entry name" value="MltG_like"/>
    <property type="match status" value="1"/>
</dbReference>
<feature type="region of interest" description="Disordered" evidence="8">
    <location>
        <begin position="1"/>
        <end position="186"/>
    </location>
</feature>
<keyword evidence="1 7" id="KW-1003">Cell membrane</keyword>
<dbReference type="PANTHER" id="PTHR30518">
    <property type="entry name" value="ENDOLYTIC MUREIN TRANSGLYCOSYLASE"/>
    <property type="match status" value="1"/>
</dbReference>
<evidence type="ECO:0000256" key="4">
    <source>
        <dbReference type="ARBA" id="ARBA00023136"/>
    </source>
</evidence>
<evidence type="ECO:0000256" key="2">
    <source>
        <dbReference type="ARBA" id="ARBA00022692"/>
    </source>
</evidence>
<feature type="compositionally biased region" description="Acidic residues" evidence="8">
    <location>
        <begin position="136"/>
        <end position="147"/>
    </location>
</feature>
<dbReference type="PANTHER" id="PTHR30518:SF2">
    <property type="entry name" value="ENDOLYTIC MUREIN TRANSGLYCOSYLASE"/>
    <property type="match status" value="1"/>
</dbReference>
<evidence type="ECO:0000313" key="10">
    <source>
        <dbReference type="Proteomes" id="UP000053127"/>
    </source>
</evidence>
<feature type="site" description="Important for catalytic activity" evidence="7">
    <location>
        <position position="419"/>
    </location>
</feature>
<evidence type="ECO:0000256" key="8">
    <source>
        <dbReference type="SAM" id="MobiDB-lite"/>
    </source>
</evidence>
<comment type="caution">
    <text evidence="9">The sequence shown here is derived from an EMBL/GenBank/DDBJ whole genome shotgun (WGS) entry which is preliminary data.</text>
</comment>
<keyword evidence="6 7" id="KW-0961">Cell wall biogenesis/degradation</keyword>
<dbReference type="EMBL" id="LMWN01000040">
    <property type="protein sequence ID" value="KUN02001.1"/>
    <property type="molecule type" value="Genomic_DNA"/>
</dbReference>
<dbReference type="EC" id="4.2.2.29" evidence="7"/>
<gene>
    <name evidence="7" type="primary">mltG</name>
    <name evidence="9" type="ORF">AQI95_28320</name>
</gene>
<dbReference type="Pfam" id="PF02618">
    <property type="entry name" value="YceG"/>
    <property type="match status" value="1"/>
</dbReference>
<dbReference type="HAMAP" id="MF_02065">
    <property type="entry name" value="MltG"/>
    <property type="match status" value="1"/>
</dbReference>
<sequence length="543" mass="58811">MYGDGGWGGQQTHGGQQSPYGGQQSPQGGPQPHYPQQPQYGDWPQGQQSGYGQGQYPYYDEQGREQYAGHAPQQQYQQPGAWNAAGPHGQVPYAPDPGDPYGQQPGAYGGEQPDHYGTEDAYPPPQPPGRRRPEAEPEPEFAPDEEEQHPFFTGGGGDDDDEAYELQSRRDRRGKGTKSGKKGKKGRTGCACMVVVLVFGGGLAGAGYFGYQFYQNRFAPAPDYAGSGTGEAVTVEIPKGAGGWDIGNRLKEAGVVKSAEAFVHAQNDTQGGNSIQAGAYLLRKQMSAASAVKMMLDPKSQNNVVVTPGERNVGVYEAIDKKLELADGTTQKTAQKEYKTFGVPAWAQNTGEVKDPLEGFLFPGTYPAAKGMKPDSVLKQMVAEAKSKYDSYGLTAKAQALGLNNAFQLVIVASLVQAEGKTHDDFRKMAEVVYNRLKPTNHETNQLLQFDSTYNYLKGTSNIHISEKEINGNRNPYNTYTHKGLPPGPIGNPGEDALKAALNPTHDGWMYFVATDGVNDTEFAKTNAEFQQLKEKFNANSGN</sequence>
<dbReference type="AlphaFoldDB" id="A0A101NZ73"/>
<evidence type="ECO:0000256" key="3">
    <source>
        <dbReference type="ARBA" id="ARBA00022989"/>
    </source>
</evidence>
<keyword evidence="4 7" id="KW-0472">Membrane</keyword>
<evidence type="ECO:0000256" key="6">
    <source>
        <dbReference type="ARBA" id="ARBA00023316"/>
    </source>
</evidence>
<dbReference type="GO" id="GO:0005886">
    <property type="term" value="C:plasma membrane"/>
    <property type="evidence" value="ECO:0007669"/>
    <property type="project" value="UniProtKB-SubCell"/>
</dbReference>
<proteinExistence type="inferred from homology"/>
<name>A0A101NZ73_9ACTN</name>
<dbReference type="NCBIfam" id="TIGR00247">
    <property type="entry name" value="endolytic transglycosylase MltG"/>
    <property type="match status" value="1"/>
</dbReference>
<feature type="compositionally biased region" description="Gly residues" evidence="8">
    <location>
        <begin position="1"/>
        <end position="12"/>
    </location>
</feature>
<comment type="similarity">
    <text evidence="7">Belongs to the transglycosylase MltG family.</text>
</comment>
<protein>
    <recommendedName>
        <fullName evidence="7">Endolytic murein transglycosylase</fullName>
        <ecNumber evidence="7">4.2.2.29</ecNumber>
    </recommendedName>
    <alternativeName>
        <fullName evidence="7">Peptidoglycan lytic transglycosylase</fullName>
    </alternativeName>
    <alternativeName>
        <fullName evidence="7">Peptidoglycan polymerization terminase</fullName>
    </alternativeName>
</protein>
<dbReference type="STRING" id="67386.AQI95_28320"/>
<dbReference type="Gene3D" id="3.30.1490.480">
    <property type="entry name" value="Endolytic murein transglycosylase"/>
    <property type="match status" value="1"/>
</dbReference>
<dbReference type="GO" id="GO:0009252">
    <property type="term" value="P:peptidoglycan biosynthetic process"/>
    <property type="evidence" value="ECO:0007669"/>
    <property type="project" value="UniProtKB-UniRule"/>
</dbReference>
<feature type="transmembrane region" description="Helical" evidence="7">
    <location>
        <begin position="188"/>
        <end position="211"/>
    </location>
</feature>
<evidence type="ECO:0000256" key="7">
    <source>
        <dbReference type="HAMAP-Rule" id="MF_02065"/>
    </source>
</evidence>
<dbReference type="Proteomes" id="UP000053127">
    <property type="component" value="Unassembled WGS sequence"/>
</dbReference>
<comment type="subcellular location">
    <subcellularLocation>
        <location evidence="7">Cell membrane</location>
        <topology evidence="7">Single-pass membrane protein</topology>
    </subcellularLocation>
</comment>
<accession>A0A101NZ73</accession>
<dbReference type="GO" id="GO:0008932">
    <property type="term" value="F:lytic endotransglycosylase activity"/>
    <property type="evidence" value="ECO:0007669"/>
    <property type="project" value="UniProtKB-UniRule"/>
</dbReference>
<dbReference type="OrthoDB" id="9814591at2"/>
<keyword evidence="10" id="KW-1185">Reference proteome</keyword>
<organism evidence="9 10">
    <name type="scientific">Streptomyces yokosukanensis</name>
    <dbReference type="NCBI Taxonomy" id="67386"/>
    <lineage>
        <taxon>Bacteria</taxon>
        <taxon>Bacillati</taxon>
        <taxon>Actinomycetota</taxon>
        <taxon>Actinomycetes</taxon>
        <taxon>Kitasatosporales</taxon>
        <taxon>Streptomycetaceae</taxon>
        <taxon>Streptomyces</taxon>
    </lineage>
</organism>
<evidence type="ECO:0000256" key="5">
    <source>
        <dbReference type="ARBA" id="ARBA00023239"/>
    </source>
</evidence>
<dbReference type="GO" id="GO:0071555">
    <property type="term" value="P:cell wall organization"/>
    <property type="evidence" value="ECO:0007669"/>
    <property type="project" value="UniProtKB-KW"/>
</dbReference>
<keyword evidence="5 7" id="KW-0456">Lyase</keyword>
<feature type="compositionally biased region" description="Low complexity" evidence="8">
    <location>
        <begin position="13"/>
        <end position="60"/>
    </location>
</feature>
<comment type="function">
    <text evidence="7">Functions as a peptidoglycan terminase that cleaves nascent peptidoglycan strands endolytically to terminate their elongation.</text>
</comment>
<keyword evidence="3 7" id="KW-1133">Transmembrane helix</keyword>
<dbReference type="InterPro" id="IPR003770">
    <property type="entry name" value="MLTG-like"/>
</dbReference>
<reference evidence="9 10" key="1">
    <citation type="submission" date="2015-10" db="EMBL/GenBank/DDBJ databases">
        <title>Draft genome sequence of Streptomyces yokosukanensis DSM 40224, type strain for the species Streptomyces yokosukanensis.</title>
        <authorList>
            <person name="Ruckert C."/>
            <person name="Winkler A."/>
            <person name="Kalinowski J."/>
            <person name="Kampfer P."/>
            <person name="Glaeser S."/>
        </authorList>
    </citation>
    <scope>NUCLEOTIDE SEQUENCE [LARGE SCALE GENOMIC DNA]</scope>
    <source>
        <strain evidence="9 10">DSM 40224</strain>
    </source>
</reference>
<evidence type="ECO:0000313" key="9">
    <source>
        <dbReference type="EMBL" id="KUN02001.1"/>
    </source>
</evidence>
<feature type="compositionally biased region" description="Basic residues" evidence="8">
    <location>
        <begin position="170"/>
        <end position="186"/>
    </location>
</feature>